<sequence length="217" mass="23791">MYNNPPSGARRAEDAAALQRAVGAVGPIEVRCNDDPDDPSLELLQHAAPTLERLSVIHPRVPHLRAVHAMPRLRRLSLWCGRGPLCADGVFGTEVAEPEEPELGALPPEHAGLRWLCVLPLPRATLESLLRAHGGTLEDLELVVGANWNEPWPRGCDDLHLLLGRCGLRALRSLVLFRWIYSHAAVACRMQLAAVRAALPGSQVLCRECDEAEMQEP</sequence>
<dbReference type="EMBL" id="JAHWGI010000321">
    <property type="protein sequence ID" value="KAK3913376.1"/>
    <property type="molecule type" value="Genomic_DNA"/>
</dbReference>
<accession>A0AAE1H1S5</accession>
<keyword evidence="2" id="KW-1185">Reference proteome</keyword>
<organism evidence="1 2">
    <name type="scientific">Frankliniella fusca</name>
    <dbReference type="NCBI Taxonomy" id="407009"/>
    <lineage>
        <taxon>Eukaryota</taxon>
        <taxon>Metazoa</taxon>
        <taxon>Ecdysozoa</taxon>
        <taxon>Arthropoda</taxon>
        <taxon>Hexapoda</taxon>
        <taxon>Insecta</taxon>
        <taxon>Pterygota</taxon>
        <taxon>Neoptera</taxon>
        <taxon>Paraneoptera</taxon>
        <taxon>Thysanoptera</taxon>
        <taxon>Terebrantia</taxon>
        <taxon>Thripoidea</taxon>
        <taxon>Thripidae</taxon>
        <taxon>Frankliniella</taxon>
    </lineage>
</organism>
<comment type="caution">
    <text evidence="1">The sequence shown here is derived from an EMBL/GenBank/DDBJ whole genome shotgun (WGS) entry which is preliminary data.</text>
</comment>
<dbReference type="Proteomes" id="UP001219518">
    <property type="component" value="Unassembled WGS sequence"/>
</dbReference>
<name>A0AAE1H1S5_9NEOP</name>
<evidence type="ECO:0000313" key="2">
    <source>
        <dbReference type="Proteomes" id="UP001219518"/>
    </source>
</evidence>
<reference evidence="1" key="2">
    <citation type="journal article" date="2023" name="BMC Genomics">
        <title>Pest status, molecular evolution, and epigenetic factors derived from the genome assembly of Frankliniella fusca, a thysanopteran phytovirus vector.</title>
        <authorList>
            <person name="Catto M.A."/>
            <person name="Labadie P.E."/>
            <person name="Jacobson A.L."/>
            <person name="Kennedy G.G."/>
            <person name="Srinivasan R."/>
            <person name="Hunt B.G."/>
        </authorList>
    </citation>
    <scope>NUCLEOTIDE SEQUENCE</scope>
    <source>
        <strain evidence="1">PL_HMW_Pooled</strain>
    </source>
</reference>
<reference evidence="1" key="1">
    <citation type="submission" date="2021-07" db="EMBL/GenBank/DDBJ databases">
        <authorList>
            <person name="Catto M.A."/>
            <person name="Jacobson A."/>
            <person name="Kennedy G."/>
            <person name="Labadie P."/>
            <person name="Hunt B.G."/>
            <person name="Srinivasan R."/>
        </authorList>
    </citation>
    <scope>NUCLEOTIDE SEQUENCE</scope>
    <source>
        <strain evidence="1">PL_HMW_Pooled</strain>
        <tissue evidence="1">Head</tissue>
    </source>
</reference>
<dbReference type="AlphaFoldDB" id="A0AAE1H1S5"/>
<protein>
    <submittedName>
        <fullName evidence="1">Spindle and kinetochore-associated protein 3</fullName>
    </submittedName>
</protein>
<evidence type="ECO:0000313" key="1">
    <source>
        <dbReference type="EMBL" id="KAK3913376.1"/>
    </source>
</evidence>
<proteinExistence type="predicted"/>
<gene>
    <name evidence="1" type="ORF">KUF71_022844</name>
</gene>